<sequence>MIVMPDIVVRTRRRHAMSTTAGHQGGARNSDVFRYLFGEVAEIFAALCWQRASISCTTS</sequence>
<dbReference type="Proteomes" id="UP001596409">
    <property type="component" value="Unassembled WGS sequence"/>
</dbReference>
<dbReference type="RefSeq" id="WP_189880582.1">
    <property type="nucleotide sequence ID" value="NZ_BMWA01000045.1"/>
</dbReference>
<gene>
    <name evidence="1" type="ORF">ACFQMH_41400</name>
</gene>
<keyword evidence="2" id="KW-1185">Reference proteome</keyword>
<comment type="caution">
    <text evidence="1">The sequence shown here is derived from an EMBL/GenBank/DDBJ whole genome shotgun (WGS) entry which is preliminary data.</text>
</comment>
<dbReference type="EMBL" id="JBHSYM010000112">
    <property type="protein sequence ID" value="MFC7018034.1"/>
    <property type="molecule type" value="Genomic_DNA"/>
</dbReference>
<protein>
    <submittedName>
        <fullName evidence="1">Uncharacterized protein</fullName>
    </submittedName>
</protein>
<reference evidence="2" key="1">
    <citation type="journal article" date="2019" name="Int. J. Syst. Evol. Microbiol.">
        <title>The Global Catalogue of Microorganisms (GCM) 10K type strain sequencing project: providing services to taxonomists for standard genome sequencing and annotation.</title>
        <authorList>
            <consortium name="The Broad Institute Genomics Platform"/>
            <consortium name="The Broad Institute Genome Sequencing Center for Infectious Disease"/>
            <person name="Wu L."/>
            <person name="Ma J."/>
        </authorList>
    </citation>
    <scope>NUCLEOTIDE SEQUENCE [LARGE SCALE GENOMIC DNA]</scope>
    <source>
        <strain evidence="2">JCM 4855</strain>
    </source>
</reference>
<evidence type="ECO:0000313" key="2">
    <source>
        <dbReference type="Proteomes" id="UP001596409"/>
    </source>
</evidence>
<evidence type="ECO:0000313" key="1">
    <source>
        <dbReference type="EMBL" id="MFC7018034.1"/>
    </source>
</evidence>
<accession>A0ABW2EFH3</accession>
<proteinExistence type="predicted"/>
<organism evidence="1 2">
    <name type="scientific">Streptomyces viridiviolaceus</name>
    <dbReference type="NCBI Taxonomy" id="68282"/>
    <lineage>
        <taxon>Bacteria</taxon>
        <taxon>Bacillati</taxon>
        <taxon>Actinomycetota</taxon>
        <taxon>Actinomycetes</taxon>
        <taxon>Kitasatosporales</taxon>
        <taxon>Streptomycetaceae</taxon>
        <taxon>Streptomyces</taxon>
    </lineage>
</organism>
<name>A0ABW2EFH3_9ACTN</name>